<dbReference type="InterPro" id="IPR028994">
    <property type="entry name" value="Integrin_alpha_N"/>
</dbReference>
<feature type="non-terminal residue" evidence="2">
    <location>
        <position position="479"/>
    </location>
</feature>
<organism evidence="2 3">
    <name type="scientific">Brumimicrobium salinarum</name>
    <dbReference type="NCBI Taxonomy" id="2058658"/>
    <lineage>
        <taxon>Bacteria</taxon>
        <taxon>Pseudomonadati</taxon>
        <taxon>Bacteroidota</taxon>
        <taxon>Flavobacteriia</taxon>
        <taxon>Flavobacteriales</taxon>
        <taxon>Crocinitomicaceae</taxon>
        <taxon>Brumimicrobium</taxon>
    </lineage>
</organism>
<name>A0A2I0R186_9FLAO</name>
<dbReference type="RefSeq" id="WP_101335218.1">
    <property type="nucleotide sequence ID" value="NZ_PJNI01000013.1"/>
</dbReference>
<dbReference type="Gene3D" id="2.130.10.130">
    <property type="entry name" value="Integrin alpha, N-terminal"/>
    <property type="match status" value="2"/>
</dbReference>
<dbReference type="PANTHER" id="PTHR46580:SF4">
    <property type="entry name" value="ATP_GTP-BINDING PROTEIN"/>
    <property type="match status" value="1"/>
</dbReference>
<accession>A0A2I0R186</accession>
<comment type="caution">
    <text evidence="2">The sequence shown here is derived from an EMBL/GenBank/DDBJ whole genome shotgun (WGS) entry which is preliminary data.</text>
</comment>
<evidence type="ECO:0000256" key="1">
    <source>
        <dbReference type="ARBA" id="ARBA00022729"/>
    </source>
</evidence>
<protein>
    <recommendedName>
        <fullName evidence="4">VCBS repeat-containing protein</fullName>
    </recommendedName>
</protein>
<dbReference type="EMBL" id="PJNI01000013">
    <property type="protein sequence ID" value="PKR80160.1"/>
    <property type="molecule type" value="Genomic_DNA"/>
</dbReference>
<dbReference type="Proteomes" id="UP000236654">
    <property type="component" value="Unassembled WGS sequence"/>
</dbReference>
<keyword evidence="1" id="KW-0732">Signal</keyword>
<keyword evidence="3" id="KW-1185">Reference proteome</keyword>
<reference evidence="2 3" key="1">
    <citation type="submission" date="2017-12" db="EMBL/GenBank/DDBJ databases">
        <title>The draft genome sequence of Brumimicrobium saltpan LHR20.</title>
        <authorList>
            <person name="Do Z.-J."/>
            <person name="Luo H.-R."/>
        </authorList>
    </citation>
    <scope>NUCLEOTIDE SEQUENCE [LARGE SCALE GENOMIC DNA]</scope>
    <source>
        <strain evidence="2 3">LHR20</strain>
    </source>
</reference>
<dbReference type="InterPro" id="IPR013517">
    <property type="entry name" value="FG-GAP"/>
</dbReference>
<dbReference type="OrthoDB" id="9816120at2"/>
<dbReference type="AlphaFoldDB" id="A0A2I0R186"/>
<gene>
    <name evidence="2" type="ORF">CW751_11710</name>
</gene>
<evidence type="ECO:0000313" key="2">
    <source>
        <dbReference type="EMBL" id="PKR80160.1"/>
    </source>
</evidence>
<dbReference type="SUPFAM" id="SSF69318">
    <property type="entry name" value="Integrin alpha N-terminal domain"/>
    <property type="match status" value="1"/>
</dbReference>
<dbReference type="PANTHER" id="PTHR46580">
    <property type="entry name" value="SENSOR KINASE-RELATED"/>
    <property type="match status" value="1"/>
</dbReference>
<evidence type="ECO:0008006" key="4">
    <source>
        <dbReference type="Google" id="ProtNLM"/>
    </source>
</evidence>
<evidence type="ECO:0000313" key="3">
    <source>
        <dbReference type="Proteomes" id="UP000236654"/>
    </source>
</evidence>
<dbReference type="Pfam" id="PF13517">
    <property type="entry name" value="FG-GAP_3"/>
    <property type="match status" value="3"/>
</dbReference>
<sequence>MKKIYLFIAALIASNTFYGQYFTEVTPSPFKDMFDGNSVFTDVDNDGDLDIFIVGLASTEDVVLYRNDGNGNYTEDTGNSFEGVRLADVAVADVNGNGYMDLLISGRNTSNNPITKLYLNDGTGQYTLDNSVSFDGVQYGTVDFADFNGDGAPDVLITGDNGNNINGIAKIYFNDGSGSFTEQTGTPLIGVDYSAVIILDVNGDNHLDIIISGDKGNPDYTTNLYINDGTGQFTLQNSGLLAINRGALAYADVDGDGDLDVVVSGRTTGSTKESKLFLNDGTGVFTEQTSLILTGVELASAGFSDINGDTYPDLIVSGLVSNNNRSSEMFINDGNGNFTLYTQNSIEPISQGSISFGDVDGDSDDDLLITGISTGAGTMGPYDKKITRLYKLCNLELNQPSLSPISAICSLDEPQAPTATDNCSGGNTTIIATTTTTFPITDTTISEIIWSYDNGNGLFGSQTQAISWQDIDTSTTISQ</sequence>
<proteinExistence type="predicted"/>